<dbReference type="OrthoDB" id="3191556at2759"/>
<dbReference type="GO" id="GO:0050515">
    <property type="term" value="F:4-(cytidine 5'-diphospho)-2-C-methyl-D-erythritol kinase activity"/>
    <property type="evidence" value="ECO:0007669"/>
    <property type="project" value="UniProtKB-EC"/>
</dbReference>
<keyword evidence="5" id="KW-0418">Kinase</keyword>
<protein>
    <recommendedName>
        <fullName evidence="2">4-(cytidine 5'-diphospho)-2-C-methyl-D-erythritol kinase</fullName>
        <ecNumber evidence="2">2.7.1.148</ecNumber>
    </recommendedName>
    <alternativeName>
        <fullName evidence="7">4-(cytidine-5'-diphospho)-2-C-methyl-D-erythritol kinase</fullName>
    </alternativeName>
</protein>
<keyword evidence="8" id="KW-0732">Signal</keyword>
<evidence type="ECO:0000256" key="7">
    <source>
        <dbReference type="ARBA" id="ARBA00032554"/>
    </source>
</evidence>
<dbReference type="InterPro" id="IPR020568">
    <property type="entry name" value="Ribosomal_Su5_D2-typ_SF"/>
</dbReference>
<reference evidence="11" key="1">
    <citation type="submission" date="2021-05" db="EMBL/GenBank/DDBJ databases">
        <title>The genome of the haptophyte Pavlova lutheri (Diacronema luteri, Pavlovales) - a model for lipid biosynthesis in eukaryotic algae.</title>
        <authorList>
            <person name="Hulatt C.J."/>
            <person name="Posewitz M.C."/>
        </authorList>
    </citation>
    <scope>NUCLEOTIDE SEQUENCE</scope>
    <source>
        <strain evidence="11">NIVA-4/92</strain>
    </source>
</reference>
<dbReference type="Pfam" id="PF00288">
    <property type="entry name" value="GHMP_kinases_N"/>
    <property type="match status" value="1"/>
</dbReference>
<feature type="domain" description="GHMP kinase C-terminal" evidence="10">
    <location>
        <begin position="264"/>
        <end position="328"/>
    </location>
</feature>
<comment type="similarity">
    <text evidence="1">Belongs to the GHMP kinase family. IspE subfamily.</text>
</comment>
<dbReference type="Gene3D" id="3.30.230.10">
    <property type="match status" value="1"/>
</dbReference>
<dbReference type="InterPro" id="IPR013750">
    <property type="entry name" value="GHMP_kinase_C_dom"/>
</dbReference>
<keyword evidence="12" id="KW-1185">Reference proteome</keyword>
<evidence type="ECO:0000313" key="11">
    <source>
        <dbReference type="EMBL" id="KAG8463433.1"/>
    </source>
</evidence>
<dbReference type="AlphaFoldDB" id="A0A8J6CDD8"/>
<organism evidence="11 12">
    <name type="scientific">Diacronema lutheri</name>
    <name type="common">Unicellular marine alga</name>
    <name type="synonym">Monochrysis lutheri</name>
    <dbReference type="NCBI Taxonomy" id="2081491"/>
    <lineage>
        <taxon>Eukaryota</taxon>
        <taxon>Haptista</taxon>
        <taxon>Haptophyta</taxon>
        <taxon>Pavlovophyceae</taxon>
        <taxon>Pavlovales</taxon>
        <taxon>Pavlovaceae</taxon>
        <taxon>Diacronema</taxon>
    </lineage>
</organism>
<dbReference type="InterPro" id="IPR014721">
    <property type="entry name" value="Ribsml_uS5_D2-typ_fold_subgr"/>
</dbReference>
<evidence type="ECO:0000256" key="3">
    <source>
        <dbReference type="ARBA" id="ARBA00022679"/>
    </source>
</evidence>
<keyword evidence="6" id="KW-0067">ATP-binding</keyword>
<dbReference type="NCBIfam" id="TIGR00154">
    <property type="entry name" value="ispE"/>
    <property type="match status" value="1"/>
</dbReference>
<dbReference type="Pfam" id="PF08544">
    <property type="entry name" value="GHMP_kinases_C"/>
    <property type="match status" value="1"/>
</dbReference>
<dbReference type="OMA" id="RWPSPAK"/>
<dbReference type="Gene3D" id="3.30.70.890">
    <property type="entry name" value="GHMP kinase, C-terminal domain"/>
    <property type="match status" value="1"/>
</dbReference>
<dbReference type="Proteomes" id="UP000751190">
    <property type="component" value="Unassembled WGS sequence"/>
</dbReference>
<dbReference type="GO" id="GO:0005524">
    <property type="term" value="F:ATP binding"/>
    <property type="evidence" value="ECO:0007669"/>
    <property type="project" value="UniProtKB-KW"/>
</dbReference>
<dbReference type="PANTHER" id="PTHR43527">
    <property type="entry name" value="4-DIPHOSPHOCYTIDYL-2-C-METHYL-D-ERYTHRITOL KINASE, CHLOROPLASTIC"/>
    <property type="match status" value="1"/>
</dbReference>
<keyword evidence="3" id="KW-0808">Transferase</keyword>
<evidence type="ECO:0000256" key="4">
    <source>
        <dbReference type="ARBA" id="ARBA00022741"/>
    </source>
</evidence>
<dbReference type="HAMAP" id="MF_00061">
    <property type="entry name" value="IspE"/>
    <property type="match status" value="1"/>
</dbReference>
<keyword evidence="4" id="KW-0547">Nucleotide-binding</keyword>
<dbReference type="EC" id="2.7.1.148" evidence="2"/>
<evidence type="ECO:0000256" key="6">
    <source>
        <dbReference type="ARBA" id="ARBA00022840"/>
    </source>
</evidence>
<evidence type="ECO:0000256" key="1">
    <source>
        <dbReference type="ARBA" id="ARBA00009684"/>
    </source>
</evidence>
<evidence type="ECO:0000313" key="12">
    <source>
        <dbReference type="Proteomes" id="UP000751190"/>
    </source>
</evidence>
<gene>
    <name evidence="11" type="ORF">KFE25_004944</name>
</gene>
<sequence length="365" mass="38910">METPRGVALLASLALLAAGAAAFAPQPLSSARLQRSAAPRQSCAAAAAAAAVFDKAARPADACVLAPAKVNLFLRILRRREDGYHELASLFQALELGDTLRVWRLDERATSTMELVWDDGADAAAERPEVPTDGSNLVLRAFELFARQVGMPLRVHVELTKRIPVQAGMGGGSADAAAALFAANRLCGYPASMADLRAWGAELGSDISFFFSTGTAYCTGRGEQIESLPPLEPRREIYVLKPAEGLSTALVYRTLDLGALSRLDPDALLAGMRRAGGLLEPANFVNDLEPPALAAVPRLADIQRTLRARGWRVVMMSGSGTSIFCIGSPAGEPPLAGWSDELRAACFPTRFASRAEDDETVWYGE</sequence>
<dbReference type="InterPro" id="IPR004424">
    <property type="entry name" value="IspE"/>
</dbReference>
<evidence type="ECO:0000256" key="8">
    <source>
        <dbReference type="SAM" id="SignalP"/>
    </source>
</evidence>
<dbReference type="SUPFAM" id="SSF54211">
    <property type="entry name" value="Ribosomal protein S5 domain 2-like"/>
    <property type="match status" value="1"/>
</dbReference>
<feature type="domain" description="GHMP kinase N-terminal" evidence="9">
    <location>
        <begin position="136"/>
        <end position="211"/>
    </location>
</feature>
<name>A0A8J6CDD8_DIALT</name>
<proteinExistence type="inferred from homology"/>
<dbReference type="GO" id="GO:0016114">
    <property type="term" value="P:terpenoid biosynthetic process"/>
    <property type="evidence" value="ECO:0007669"/>
    <property type="project" value="InterPro"/>
</dbReference>
<dbReference type="SUPFAM" id="SSF55060">
    <property type="entry name" value="GHMP Kinase, C-terminal domain"/>
    <property type="match status" value="1"/>
</dbReference>
<accession>A0A8J6CDD8</accession>
<evidence type="ECO:0000259" key="9">
    <source>
        <dbReference type="Pfam" id="PF00288"/>
    </source>
</evidence>
<feature type="chain" id="PRO_5035329526" description="4-(cytidine 5'-diphospho)-2-C-methyl-D-erythritol kinase" evidence="8">
    <location>
        <begin position="23"/>
        <end position="365"/>
    </location>
</feature>
<evidence type="ECO:0000256" key="2">
    <source>
        <dbReference type="ARBA" id="ARBA00012052"/>
    </source>
</evidence>
<evidence type="ECO:0000259" key="10">
    <source>
        <dbReference type="Pfam" id="PF08544"/>
    </source>
</evidence>
<dbReference type="InterPro" id="IPR036554">
    <property type="entry name" value="GHMP_kinase_C_sf"/>
</dbReference>
<dbReference type="PANTHER" id="PTHR43527:SF2">
    <property type="entry name" value="4-DIPHOSPHOCYTIDYL-2-C-METHYL-D-ERYTHRITOL KINASE, CHLOROPLASTIC"/>
    <property type="match status" value="1"/>
</dbReference>
<dbReference type="EMBL" id="JAGTXO010000016">
    <property type="protein sequence ID" value="KAG8463433.1"/>
    <property type="molecule type" value="Genomic_DNA"/>
</dbReference>
<dbReference type="InterPro" id="IPR006204">
    <property type="entry name" value="GHMP_kinase_N_dom"/>
</dbReference>
<feature type="signal peptide" evidence="8">
    <location>
        <begin position="1"/>
        <end position="22"/>
    </location>
</feature>
<comment type="caution">
    <text evidence="11">The sequence shown here is derived from an EMBL/GenBank/DDBJ whole genome shotgun (WGS) entry which is preliminary data.</text>
</comment>
<evidence type="ECO:0000256" key="5">
    <source>
        <dbReference type="ARBA" id="ARBA00022777"/>
    </source>
</evidence>